<evidence type="ECO:0000313" key="7">
    <source>
        <dbReference type="Proteomes" id="UP000663829"/>
    </source>
</evidence>
<keyword evidence="2" id="KW-0285">Flavoprotein</keyword>
<dbReference type="InterPro" id="IPR000172">
    <property type="entry name" value="GMC_OxRdtase_N"/>
</dbReference>
<dbReference type="GO" id="GO:0050660">
    <property type="term" value="F:flavin adenine dinucleotide binding"/>
    <property type="evidence" value="ECO:0007669"/>
    <property type="project" value="InterPro"/>
</dbReference>
<evidence type="ECO:0000256" key="1">
    <source>
        <dbReference type="ARBA" id="ARBA00010790"/>
    </source>
</evidence>
<keyword evidence="7" id="KW-1185">Reference proteome</keyword>
<dbReference type="PANTHER" id="PTHR11552:SF213">
    <property type="entry name" value="DEHYDROGENASE, PUTATIVE-RELATED"/>
    <property type="match status" value="1"/>
</dbReference>
<dbReference type="AlphaFoldDB" id="A0A815D073"/>
<comment type="similarity">
    <text evidence="1">Belongs to the GMC oxidoreductase family.</text>
</comment>
<accession>A0A815D073</accession>
<evidence type="ECO:0000256" key="3">
    <source>
        <dbReference type="SAM" id="SignalP"/>
    </source>
</evidence>
<dbReference type="InterPro" id="IPR036188">
    <property type="entry name" value="FAD/NAD-bd_sf"/>
</dbReference>
<dbReference type="PIRSF" id="PIRSF000137">
    <property type="entry name" value="Alcohol_oxidase"/>
    <property type="match status" value="1"/>
</dbReference>
<proteinExistence type="inferred from homology"/>
<dbReference type="Proteomes" id="UP000663829">
    <property type="component" value="Unassembled WGS sequence"/>
</dbReference>
<evidence type="ECO:0000259" key="4">
    <source>
        <dbReference type="PROSITE" id="PS00624"/>
    </source>
</evidence>
<dbReference type="Gene3D" id="3.30.410.40">
    <property type="match status" value="1"/>
</dbReference>
<dbReference type="EMBL" id="CAJOBC010032748">
    <property type="protein sequence ID" value="CAF4096950.1"/>
    <property type="molecule type" value="Genomic_DNA"/>
</dbReference>
<protein>
    <recommendedName>
        <fullName evidence="4">Glucose-methanol-choline oxidoreductase N-terminal domain-containing protein</fullName>
    </recommendedName>
</protein>
<dbReference type="Pfam" id="PF05199">
    <property type="entry name" value="GMC_oxred_C"/>
    <property type="match status" value="1"/>
</dbReference>
<keyword evidence="3" id="KW-0732">Signal</keyword>
<dbReference type="SUPFAM" id="SSF51905">
    <property type="entry name" value="FAD/NAD(P)-binding domain"/>
    <property type="match status" value="1"/>
</dbReference>
<dbReference type="InterPro" id="IPR007867">
    <property type="entry name" value="GMC_OxRtase_C"/>
</dbReference>
<dbReference type="InterPro" id="IPR012132">
    <property type="entry name" value="GMC_OxRdtase"/>
</dbReference>
<feature type="binding site" evidence="2">
    <location>
        <position position="267"/>
    </location>
    <ligand>
        <name>FAD</name>
        <dbReference type="ChEBI" id="CHEBI:57692"/>
    </ligand>
</feature>
<dbReference type="SUPFAM" id="SSF54373">
    <property type="entry name" value="FAD-linked reductases, C-terminal domain"/>
    <property type="match status" value="1"/>
</dbReference>
<dbReference type="Gene3D" id="3.50.50.60">
    <property type="entry name" value="FAD/NAD(P)-binding domain"/>
    <property type="match status" value="1"/>
</dbReference>
<dbReference type="Proteomes" id="UP000681722">
    <property type="component" value="Unassembled WGS sequence"/>
</dbReference>
<evidence type="ECO:0000256" key="2">
    <source>
        <dbReference type="PIRSR" id="PIRSR000137-2"/>
    </source>
</evidence>
<name>A0A815D073_9BILA</name>
<feature type="domain" description="Glucose-methanol-choline oxidoreductase N-terminal" evidence="4">
    <location>
        <begin position="321"/>
        <end position="335"/>
    </location>
</feature>
<dbReference type="PROSITE" id="PS00624">
    <property type="entry name" value="GMC_OXRED_2"/>
    <property type="match status" value="1"/>
</dbReference>
<comment type="caution">
    <text evidence="5">The sequence shown here is derived from an EMBL/GenBank/DDBJ whole genome shotgun (WGS) entry which is preliminary data.</text>
</comment>
<keyword evidence="2" id="KW-0274">FAD</keyword>
<reference evidence="5" key="1">
    <citation type="submission" date="2021-02" db="EMBL/GenBank/DDBJ databases">
        <authorList>
            <person name="Nowell W R."/>
        </authorList>
    </citation>
    <scope>NUCLEOTIDE SEQUENCE</scope>
</reference>
<dbReference type="OrthoDB" id="10002615at2759"/>
<dbReference type="EMBL" id="CAJNOQ010012057">
    <property type="protein sequence ID" value="CAF1291074.1"/>
    <property type="molecule type" value="Genomic_DNA"/>
</dbReference>
<feature type="signal peptide" evidence="3">
    <location>
        <begin position="1"/>
        <end position="22"/>
    </location>
</feature>
<dbReference type="Pfam" id="PF00732">
    <property type="entry name" value="GMC_oxred_N"/>
    <property type="match status" value="1"/>
</dbReference>
<dbReference type="GO" id="GO:0016614">
    <property type="term" value="F:oxidoreductase activity, acting on CH-OH group of donors"/>
    <property type="evidence" value="ECO:0007669"/>
    <property type="project" value="InterPro"/>
</dbReference>
<sequence>MHQLKFIVISLVLVPAVHLVYASYNGEKKQDNTYENLTEQGSYDFIVVGSGPGGGTVATRLALRGFKVLLIEAGKDYDTRNTSIPGLWPNSVNDDEMRWDMKAYLFNNSAQQSTEQILYPRASLLGGCSMHNVMIALSAHPLDWDKMAKLLDDESWNFKNMQKYRHIVENCEYCSKKNKTKFRGWLNISVPQIPIKKDVKLISLFDTITEQLVYNPDVNHNNTYESWFLGADLITKETATRSSIYQRIKEVQKLRPKNLHVWTNTFVMKIIIENKQARGVNYVKGSDLYSASPKSTIDQRNRSSQRQYSIYAKYDVIISGGAFNTPQILQLSGIGNKKLLKKYNIKVKENLAGVGRNMQDHHEVTYILKMKQNWTLLKGCIFGANNSDPCLAEYYKTRKNVYANNGNLLLASRSPSMNLTSATPNYLTVNSAETHSKNNMGTVEIKSKDPFQTPLIQFQLFNEQDDDLSRIVQNLRYIRKLLNRKPLSNYIEEEVLPGSNVTSTADLEEHIRKNVYGHHACCSSKMGLSSDKMAVVDSKGRVRNIKNLRIVDNSIFPIALGWFPMLPIYMASEKLADDIATHYGK</sequence>
<gene>
    <name evidence="5" type="ORF">GPM918_LOCUS28040</name>
    <name evidence="6" type="ORF">SRO942_LOCUS28483</name>
</gene>
<evidence type="ECO:0000313" key="5">
    <source>
        <dbReference type="EMBL" id="CAF1291074.1"/>
    </source>
</evidence>
<feature type="chain" id="PRO_5035605581" description="Glucose-methanol-choline oxidoreductase N-terminal domain-containing protein" evidence="3">
    <location>
        <begin position="23"/>
        <end position="585"/>
    </location>
</feature>
<organism evidence="5 7">
    <name type="scientific">Didymodactylos carnosus</name>
    <dbReference type="NCBI Taxonomy" id="1234261"/>
    <lineage>
        <taxon>Eukaryota</taxon>
        <taxon>Metazoa</taxon>
        <taxon>Spiralia</taxon>
        <taxon>Gnathifera</taxon>
        <taxon>Rotifera</taxon>
        <taxon>Eurotatoria</taxon>
        <taxon>Bdelloidea</taxon>
        <taxon>Philodinida</taxon>
        <taxon>Philodinidae</taxon>
        <taxon>Didymodactylos</taxon>
    </lineage>
</organism>
<dbReference type="PANTHER" id="PTHR11552">
    <property type="entry name" value="GLUCOSE-METHANOL-CHOLINE GMC OXIDOREDUCTASE"/>
    <property type="match status" value="1"/>
</dbReference>
<evidence type="ECO:0000313" key="6">
    <source>
        <dbReference type="EMBL" id="CAF4096950.1"/>
    </source>
</evidence>
<comment type="cofactor">
    <cofactor evidence="2">
        <name>FAD</name>
        <dbReference type="ChEBI" id="CHEBI:57692"/>
    </cofactor>
</comment>